<dbReference type="InterPro" id="IPR001214">
    <property type="entry name" value="SET_dom"/>
</dbReference>
<evidence type="ECO:0000313" key="3">
    <source>
        <dbReference type="EMBL" id="GJJ15688.1"/>
    </source>
</evidence>
<feature type="transmembrane region" description="Helical" evidence="1">
    <location>
        <begin position="7"/>
        <end position="26"/>
    </location>
</feature>
<proteinExistence type="predicted"/>
<dbReference type="InterPro" id="IPR046341">
    <property type="entry name" value="SET_dom_sf"/>
</dbReference>
<dbReference type="EMBL" id="BPWL01000011">
    <property type="protein sequence ID" value="GJJ15688.1"/>
    <property type="molecule type" value="Genomic_DNA"/>
</dbReference>
<dbReference type="Gene3D" id="2.170.270.10">
    <property type="entry name" value="SET domain"/>
    <property type="match status" value="1"/>
</dbReference>
<dbReference type="SUPFAM" id="SSF82199">
    <property type="entry name" value="SET domain"/>
    <property type="match status" value="1"/>
</dbReference>
<dbReference type="Proteomes" id="UP001050691">
    <property type="component" value="Unassembled WGS sequence"/>
</dbReference>
<dbReference type="CDD" id="cd20071">
    <property type="entry name" value="SET_SMYD"/>
    <property type="match status" value="1"/>
</dbReference>
<keyword evidence="4" id="KW-1185">Reference proteome</keyword>
<dbReference type="SMART" id="SM00317">
    <property type="entry name" value="SET"/>
    <property type="match status" value="1"/>
</dbReference>
<name>A0AAV5ASQ2_9AGAM</name>
<dbReference type="PROSITE" id="PS50280">
    <property type="entry name" value="SET"/>
    <property type="match status" value="1"/>
</dbReference>
<keyword evidence="1" id="KW-0472">Membrane</keyword>
<dbReference type="PANTHER" id="PTHR47332:SF4">
    <property type="entry name" value="SET DOMAIN-CONTAINING PROTEIN 5"/>
    <property type="match status" value="1"/>
</dbReference>
<comment type="caution">
    <text evidence="3">The sequence shown here is derived from an EMBL/GenBank/DDBJ whole genome shotgun (WGS) entry which is preliminary data.</text>
</comment>
<dbReference type="PANTHER" id="PTHR47332">
    <property type="entry name" value="SET DOMAIN-CONTAINING PROTEIN 5"/>
    <property type="match status" value="1"/>
</dbReference>
<keyword evidence="1" id="KW-0812">Transmembrane</keyword>
<sequence>MSTSGKLYFSAALALGISIILFQLYGRGWPFGLDVPLDIVNVEGRGRGLIATRDLPQGYLILKENPLFVIQAEDLGRRLPSTLSNLDKTDREAFFQLSFPSDIPNSDIPEAILRTNGVSIRSNETAIFRLLSRVNHGCSHATNSVLSWRDNHAVLYAIRPIKKGEEIFREYVPSKFSRKVRRDNLEALYGFRCNCPVCLLSPVETEKSDIRLSSIATIEAELYDRNKLGKEEADPKELVRLAKRVWGLGETEGYWVGRGRLAEEVSTIAAAYHDSDACRQWARLSAEWYGYELGRDSNQTLRMIQISLNPTSHPYWGESRKKTEIGGPDE</sequence>
<evidence type="ECO:0000256" key="1">
    <source>
        <dbReference type="SAM" id="Phobius"/>
    </source>
</evidence>
<keyword evidence="1" id="KW-1133">Transmembrane helix</keyword>
<organism evidence="3 4">
    <name type="scientific">Clathrus columnatus</name>
    <dbReference type="NCBI Taxonomy" id="1419009"/>
    <lineage>
        <taxon>Eukaryota</taxon>
        <taxon>Fungi</taxon>
        <taxon>Dikarya</taxon>
        <taxon>Basidiomycota</taxon>
        <taxon>Agaricomycotina</taxon>
        <taxon>Agaricomycetes</taxon>
        <taxon>Phallomycetidae</taxon>
        <taxon>Phallales</taxon>
        <taxon>Clathraceae</taxon>
        <taxon>Clathrus</taxon>
    </lineage>
</organism>
<reference evidence="3" key="1">
    <citation type="submission" date="2021-10" db="EMBL/GenBank/DDBJ databases">
        <title>De novo Genome Assembly of Clathrus columnatus (Basidiomycota, Fungi) Using Illumina and Nanopore Sequence Data.</title>
        <authorList>
            <person name="Ogiso-Tanaka E."/>
            <person name="Itagaki H."/>
            <person name="Hosoya T."/>
            <person name="Hosaka K."/>
        </authorList>
    </citation>
    <scope>NUCLEOTIDE SEQUENCE</scope>
    <source>
        <strain evidence="3">MO-923</strain>
    </source>
</reference>
<protein>
    <recommendedName>
        <fullName evidence="2">SET domain-containing protein</fullName>
    </recommendedName>
</protein>
<gene>
    <name evidence="3" type="ORF">Clacol_009966</name>
</gene>
<dbReference type="Pfam" id="PF00856">
    <property type="entry name" value="SET"/>
    <property type="match status" value="1"/>
</dbReference>
<dbReference type="AlphaFoldDB" id="A0AAV5ASQ2"/>
<feature type="domain" description="SET" evidence="2">
    <location>
        <begin position="35"/>
        <end position="172"/>
    </location>
</feature>
<accession>A0AAV5ASQ2</accession>
<evidence type="ECO:0000259" key="2">
    <source>
        <dbReference type="PROSITE" id="PS50280"/>
    </source>
</evidence>
<dbReference type="InterPro" id="IPR053185">
    <property type="entry name" value="SET_domain_protein"/>
</dbReference>
<evidence type="ECO:0000313" key="4">
    <source>
        <dbReference type="Proteomes" id="UP001050691"/>
    </source>
</evidence>